<evidence type="ECO:0000313" key="3">
    <source>
        <dbReference type="EMBL" id="GAK50637.1"/>
    </source>
</evidence>
<feature type="domain" description="FIST" evidence="1">
    <location>
        <begin position="28"/>
        <end position="227"/>
    </location>
</feature>
<dbReference type="AlphaFoldDB" id="A0A0S6VT10"/>
<gene>
    <name evidence="3" type="ORF">U14_01870</name>
</gene>
<accession>A0A0S6VT10</accession>
<evidence type="ECO:0000313" key="4">
    <source>
        <dbReference type="Proteomes" id="UP000030700"/>
    </source>
</evidence>
<dbReference type="EMBL" id="DF820456">
    <property type="protein sequence ID" value="GAK50637.1"/>
    <property type="molecule type" value="Genomic_DNA"/>
</dbReference>
<evidence type="ECO:0008006" key="5">
    <source>
        <dbReference type="Google" id="ProtNLM"/>
    </source>
</evidence>
<proteinExistence type="predicted"/>
<dbReference type="Proteomes" id="UP000030700">
    <property type="component" value="Unassembled WGS sequence"/>
</dbReference>
<dbReference type="InterPro" id="IPR013702">
    <property type="entry name" value="FIST_domain_N"/>
</dbReference>
<dbReference type="Pfam" id="PF08495">
    <property type="entry name" value="FIST"/>
    <property type="match status" value="1"/>
</dbReference>
<sequence>MGATVIYSTQPTIQGIIREFRTQTHAATPAMGLYFASPQFEASELSRQMQQLFPETPIFGCSSAGEIVSGKMLKHSVVLMLFDHDVIDDVCIEVVENVSGTCRISDVLTRFEAYYGKPISDMDYQHYVGVILIDGLSLAEERVMEKIGDLTNLTFIGGSAGDDLQFQKTYVYANGRAYENAALLALIKPTVGFDVIKTQSFCPMTQTLLATKVNESTREVLEFNHQPALQAYADAIGVSVKHLSESFSRFPVGLMIGDEPYVRSPQTIVADRIRFYCQIKEGMELSLLKSTDIIADTKAAIRSKQAELGRISGMINFHCILRTLELEEKGLTEAYGQLFADIPTIGFSTYGEQYIGHINQTSTILVFQ</sequence>
<evidence type="ECO:0000259" key="2">
    <source>
        <dbReference type="SMART" id="SM01204"/>
    </source>
</evidence>
<dbReference type="InterPro" id="IPR019494">
    <property type="entry name" value="FIST_C"/>
</dbReference>
<keyword evidence="4" id="KW-1185">Reference proteome</keyword>
<organism evidence="3">
    <name type="scientific">Candidatus Moduliflexus flocculans</name>
    <dbReference type="NCBI Taxonomy" id="1499966"/>
    <lineage>
        <taxon>Bacteria</taxon>
        <taxon>Candidatus Moduliflexota</taxon>
        <taxon>Candidatus Moduliflexia</taxon>
        <taxon>Candidatus Moduliflexales</taxon>
        <taxon>Candidatus Moduliflexaceae</taxon>
    </lineage>
</organism>
<dbReference type="PANTHER" id="PTHR40252">
    <property type="entry name" value="BLR0328 PROTEIN"/>
    <property type="match status" value="1"/>
</dbReference>
<dbReference type="SMART" id="SM01204">
    <property type="entry name" value="FIST_C"/>
    <property type="match status" value="1"/>
</dbReference>
<dbReference type="Pfam" id="PF10442">
    <property type="entry name" value="FIST_C"/>
    <property type="match status" value="1"/>
</dbReference>
<dbReference type="PANTHER" id="PTHR40252:SF2">
    <property type="entry name" value="BLR0328 PROTEIN"/>
    <property type="match status" value="1"/>
</dbReference>
<dbReference type="STRING" id="1499966.U14_01870"/>
<protein>
    <recommendedName>
        <fullName evidence="5">FIST C-domain domain-containing protein</fullName>
    </recommendedName>
</protein>
<dbReference type="HOGENOM" id="CLU_047108_1_0_0"/>
<feature type="domain" description="FIST C-domain" evidence="2">
    <location>
        <begin position="228"/>
        <end position="356"/>
    </location>
</feature>
<reference evidence="3" key="1">
    <citation type="journal article" date="2015" name="PeerJ">
        <title>First genomic representation of candidate bacterial phylum KSB3 points to enhanced environmental sensing as a trigger of wastewater bulking.</title>
        <authorList>
            <person name="Sekiguchi Y."/>
            <person name="Ohashi A."/>
            <person name="Parks D.H."/>
            <person name="Yamauchi T."/>
            <person name="Tyson G.W."/>
            <person name="Hugenholtz P."/>
        </authorList>
    </citation>
    <scope>NUCLEOTIDE SEQUENCE [LARGE SCALE GENOMIC DNA]</scope>
</reference>
<evidence type="ECO:0000259" key="1">
    <source>
        <dbReference type="SMART" id="SM00897"/>
    </source>
</evidence>
<dbReference type="SMART" id="SM00897">
    <property type="entry name" value="FIST"/>
    <property type="match status" value="1"/>
</dbReference>
<name>A0A0S6VT10_9BACT</name>